<reference evidence="3 4" key="1">
    <citation type="journal article" date="2017" name="ISME J.">
        <title>Energy and carbon metabolisms in a deep terrestrial subsurface fluid microbial community.</title>
        <authorList>
            <person name="Momper L."/>
            <person name="Jungbluth S.P."/>
            <person name="Lee M.D."/>
            <person name="Amend J.P."/>
        </authorList>
    </citation>
    <scope>NUCLEOTIDE SEQUENCE [LARGE SCALE GENOMIC DNA]</scope>
    <source>
        <strain evidence="3">SURF_26</strain>
    </source>
</reference>
<keyword evidence="1" id="KW-1133">Transmembrane helix</keyword>
<feature type="transmembrane region" description="Helical" evidence="1">
    <location>
        <begin position="216"/>
        <end position="233"/>
    </location>
</feature>
<gene>
    <name evidence="3" type="ORF">C4541_11965</name>
</gene>
<evidence type="ECO:0000256" key="1">
    <source>
        <dbReference type="SAM" id="Phobius"/>
    </source>
</evidence>
<keyword evidence="1" id="KW-0812">Transmembrane</keyword>
<evidence type="ECO:0000313" key="3">
    <source>
        <dbReference type="EMBL" id="RJP56570.1"/>
    </source>
</evidence>
<proteinExistence type="predicted"/>
<comment type="caution">
    <text evidence="3">The sequence shown here is derived from an EMBL/GenBank/DDBJ whole genome shotgun (WGS) entry which is preliminary data.</text>
</comment>
<evidence type="ECO:0000313" key="4">
    <source>
        <dbReference type="Proteomes" id="UP000266426"/>
    </source>
</evidence>
<dbReference type="AlphaFoldDB" id="A0A3A4QR97"/>
<name>A0A3A4QR97_9BACT</name>
<dbReference type="Proteomes" id="UP000266426">
    <property type="component" value="Unassembled WGS sequence"/>
</dbReference>
<accession>A0A3A4QR97</accession>
<keyword evidence="1" id="KW-0472">Membrane</keyword>
<organism evidence="3 4">
    <name type="scientific">Candidatus Auribacter fodinae</name>
    <dbReference type="NCBI Taxonomy" id="2093366"/>
    <lineage>
        <taxon>Bacteria</taxon>
        <taxon>Pseudomonadati</taxon>
        <taxon>Candidatus Auribacterota</taxon>
        <taxon>Candidatus Auribacteria</taxon>
        <taxon>Candidatus Auribacterales</taxon>
        <taxon>Candidatus Auribacteraceae</taxon>
        <taxon>Candidatus Auribacter</taxon>
    </lineage>
</organism>
<protein>
    <recommendedName>
        <fullName evidence="5">PEP-CTERM sorting domain-containing protein</fullName>
    </recommendedName>
</protein>
<keyword evidence="2" id="KW-0732">Signal</keyword>
<feature type="chain" id="PRO_5017483319" description="PEP-CTERM sorting domain-containing protein" evidence="2">
    <location>
        <begin position="22"/>
        <end position="250"/>
    </location>
</feature>
<feature type="signal peptide" evidence="2">
    <location>
        <begin position="1"/>
        <end position="21"/>
    </location>
</feature>
<evidence type="ECO:0000256" key="2">
    <source>
        <dbReference type="SAM" id="SignalP"/>
    </source>
</evidence>
<sequence length="250" mass="28178">MKLFIISAVFYLICTPNVCNATIMSEYLAPNTDLSEEYIVLAEAEGNASGKKQNYQFNISLDYPNSSGQQTNYSWKNGVPTSLHLQYVTDINQNYIALSFGIQTLTYYVTGDVTDIFIQAESDKNRRGVIIDDISVDGESINKSVEAQNNKTSDILHLSSAYFLDGFDLHCKATMFWPYSQKYPNSTLSFRISLATVDNIQQTMPPSEGSEGVPEQQTIILLICAIIFYVSLYRKKRLSRLLRPALAQRK</sequence>
<evidence type="ECO:0008006" key="5">
    <source>
        <dbReference type="Google" id="ProtNLM"/>
    </source>
</evidence>
<dbReference type="EMBL" id="QZJZ01000093">
    <property type="protein sequence ID" value="RJP56570.1"/>
    <property type="molecule type" value="Genomic_DNA"/>
</dbReference>
<dbReference type="InterPro" id="IPR049671">
    <property type="entry name" value="Choice_anch_W"/>
</dbReference>
<dbReference type="NCBIfam" id="NF041928">
    <property type="entry name" value="choice_anch_W"/>
    <property type="match status" value="1"/>
</dbReference>